<dbReference type="GO" id="GO:0046872">
    <property type="term" value="F:metal ion binding"/>
    <property type="evidence" value="ECO:0007669"/>
    <property type="project" value="UniProtKB-KW"/>
</dbReference>
<dbReference type="KEGG" id="oyw:OdinLCB4_006670"/>
<name>A0AAF0IB94_ODILC</name>
<reference evidence="7" key="2">
    <citation type="journal article" date="2022" name="Nat. Microbiol.">
        <title>A closed Candidatus Odinarchaeum chromosome exposes Asgard archaeal viruses.</title>
        <authorList>
            <person name="Tamarit D."/>
            <person name="Caceres E.F."/>
            <person name="Krupovic M."/>
            <person name="Nijland R."/>
            <person name="Eme L."/>
            <person name="Robinson N.P."/>
            <person name="Ettema T.J.G."/>
        </authorList>
    </citation>
    <scope>NUCLEOTIDE SEQUENCE</scope>
    <source>
        <strain evidence="7">LCB_4</strain>
    </source>
</reference>
<dbReference type="Gene3D" id="2.102.10.10">
    <property type="entry name" value="Rieske [2Fe-2S] iron-sulphur domain"/>
    <property type="match status" value="1"/>
</dbReference>
<dbReference type="GO" id="GO:0051537">
    <property type="term" value="F:2 iron, 2 sulfur cluster binding"/>
    <property type="evidence" value="ECO:0007669"/>
    <property type="project" value="UniProtKB-KW"/>
</dbReference>
<reference evidence="7" key="1">
    <citation type="journal article" date="2017" name="Nature">
        <title>Asgard archaea illuminate the origin of eukaryotic cellular complexity.</title>
        <authorList>
            <person name="Zaremba-Niedzwiedzka K."/>
            <person name="Caceres E.F."/>
            <person name="Saw J.H."/>
            <person name="Backstrom D."/>
            <person name="Juzokaite L."/>
            <person name="Vancaester E."/>
            <person name="Seitz K.W."/>
            <person name="Anantharaman K."/>
            <person name="Starnawski P."/>
            <person name="Kjeldsen K.U."/>
            <person name="Scott M.B."/>
            <person name="Nunoura T."/>
            <person name="Banfield J.F."/>
            <person name="Schramm A."/>
            <person name="Baker B.J."/>
            <person name="Spang A."/>
            <person name="Ettema T.J.G."/>
        </authorList>
    </citation>
    <scope>NUCLEOTIDE SEQUENCE</scope>
    <source>
        <strain evidence="7">LCB_4</strain>
    </source>
</reference>
<evidence type="ECO:0000256" key="4">
    <source>
        <dbReference type="ARBA" id="ARBA00023014"/>
    </source>
</evidence>
<gene>
    <name evidence="7" type="ORF">OdinLCB4_006670</name>
</gene>
<evidence type="ECO:0000256" key="3">
    <source>
        <dbReference type="ARBA" id="ARBA00023004"/>
    </source>
</evidence>
<keyword evidence="1" id="KW-0001">2Fe-2S</keyword>
<dbReference type="PROSITE" id="PS51296">
    <property type="entry name" value="RIESKE"/>
    <property type="match status" value="1"/>
</dbReference>
<keyword evidence="3" id="KW-0408">Iron</keyword>
<accession>A0AAF0IB94</accession>
<keyword evidence="2" id="KW-0479">Metal-binding</keyword>
<dbReference type="EMBL" id="CP091871">
    <property type="protein sequence ID" value="WEU40149.1"/>
    <property type="molecule type" value="Genomic_DNA"/>
</dbReference>
<sequence>MSYVKVAKKSEIPAGSMKAVKLGDKDVLIVNAGGKYYAIGGKCTHRGGELAKGKLEGTIVTCPKHKAQFDAITGKSVAKPKVPLSQPLKDEPVYKVKVEGEDILILQE</sequence>
<dbReference type="PANTHER" id="PTHR21496:SF0">
    <property type="entry name" value="RIESKE DOMAIN-CONTAINING PROTEIN"/>
    <property type="match status" value="1"/>
</dbReference>
<feature type="domain" description="Rieske" evidence="6">
    <location>
        <begin position="4"/>
        <end position="105"/>
    </location>
</feature>
<evidence type="ECO:0000313" key="7">
    <source>
        <dbReference type="EMBL" id="WEU40149.1"/>
    </source>
</evidence>
<dbReference type="Proteomes" id="UP000186851">
    <property type="component" value="Chromosome"/>
</dbReference>
<evidence type="ECO:0000256" key="5">
    <source>
        <dbReference type="ARBA" id="ARBA00034078"/>
    </source>
</evidence>
<dbReference type="Pfam" id="PF00355">
    <property type="entry name" value="Rieske"/>
    <property type="match status" value="1"/>
</dbReference>
<dbReference type="AlphaFoldDB" id="A0AAF0IB94"/>
<evidence type="ECO:0000256" key="2">
    <source>
        <dbReference type="ARBA" id="ARBA00022723"/>
    </source>
</evidence>
<evidence type="ECO:0000256" key="1">
    <source>
        <dbReference type="ARBA" id="ARBA00022714"/>
    </source>
</evidence>
<dbReference type="SUPFAM" id="SSF50022">
    <property type="entry name" value="ISP domain"/>
    <property type="match status" value="1"/>
</dbReference>
<evidence type="ECO:0000313" key="8">
    <source>
        <dbReference type="Proteomes" id="UP000186851"/>
    </source>
</evidence>
<dbReference type="InterPro" id="IPR017941">
    <property type="entry name" value="Rieske_2Fe-2S"/>
</dbReference>
<protein>
    <submittedName>
        <fullName evidence="7">Rieske 2Fe-2S domain-containing protein</fullName>
    </submittedName>
</protein>
<proteinExistence type="predicted"/>
<keyword evidence="4" id="KW-0411">Iron-sulfur</keyword>
<comment type="cofactor">
    <cofactor evidence="5">
        <name>[2Fe-2S] cluster</name>
        <dbReference type="ChEBI" id="CHEBI:190135"/>
    </cofactor>
</comment>
<dbReference type="InterPro" id="IPR036922">
    <property type="entry name" value="Rieske_2Fe-2S_sf"/>
</dbReference>
<evidence type="ECO:0000259" key="6">
    <source>
        <dbReference type="PROSITE" id="PS51296"/>
    </source>
</evidence>
<dbReference type="PANTHER" id="PTHR21496">
    <property type="entry name" value="FERREDOXIN-RELATED"/>
    <property type="match status" value="1"/>
</dbReference>
<organism evidence="7 8">
    <name type="scientific">Odinarchaeota yellowstonii (strain LCB_4)</name>
    <dbReference type="NCBI Taxonomy" id="1841599"/>
    <lineage>
        <taxon>Archaea</taxon>
        <taxon>Promethearchaeati</taxon>
        <taxon>Candidatus Odinarchaeota</taxon>
        <taxon>Candidatus Odinarchaeia</taxon>
        <taxon>Candidatus Odinarchaeales</taxon>
        <taxon>Candidatus Odinarchaeaceae</taxon>
        <taxon>Candidatus Odinarchaeum</taxon>
    </lineage>
</organism>